<dbReference type="EMBL" id="HBIB01020050">
    <property type="protein sequence ID" value="CAE0250768.1"/>
    <property type="molecule type" value="Transcribed_RNA"/>
</dbReference>
<evidence type="ECO:0000256" key="3">
    <source>
        <dbReference type="ARBA" id="ARBA00047418"/>
    </source>
</evidence>
<feature type="compositionally biased region" description="Acidic residues" evidence="8">
    <location>
        <begin position="196"/>
        <end position="209"/>
    </location>
</feature>
<feature type="compositionally biased region" description="Basic residues" evidence="8">
    <location>
        <begin position="128"/>
        <end position="142"/>
    </location>
</feature>
<dbReference type="InterPro" id="IPR029063">
    <property type="entry name" value="SAM-dependent_MTases_sf"/>
</dbReference>
<dbReference type="InterPro" id="IPR019012">
    <property type="entry name" value="RNA_cap_Gua-N2-MeTrfase"/>
</dbReference>
<evidence type="ECO:0000256" key="8">
    <source>
        <dbReference type="SAM" id="MobiDB-lite"/>
    </source>
</evidence>
<gene>
    <name evidence="9" type="ORF">PBIL07802_LOCUS12973</name>
</gene>
<evidence type="ECO:0000256" key="7">
    <source>
        <dbReference type="ARBA" id="ARBA00049790"/>
    </source>
</evidence>
<evidence type="ECO:0000256" key="1">
    <source>
        <dbReference type="ARBA" id="ARBA00018517"/>
    </source>
</evidence>
<comment type="catalytic activity">
    <reaction evidence="3">
        <text>a 5'-end (N(2),N(7)-dimethyl 5'-triphosphoguanosine)-ribonucleoside in snoRNA + S-adenosyl-L-methionine = a 5'-end (N(2),N(2),N(7)-trimethyl 5'-triphosphoguanosine)-ribonucleoside in snoRNA + S-adenosyl-L-homocysteine + H(+)</text>
        <dbReference type="Rhea" id="RHEA:78507"/>
        <dbReference type="Rhea" id="RHEA-COMP:19088"/>
        <dbReference type="Rhea" id="RHEA-COMP:19090"/>
        <dbReference type="ChEBI" id="CHEBI:15378"/>
        <dbReference type="ChEBI" id="CHEBI:57856"/>
        <dbReference type="ChEBI" id="CHEBI:59789"/>
        <dbReference type="ChEBI" id="CHEBI:167623"/>
        <dbReference type="ChEBI" id="CHEBI:172880"/>
    </reaction>
    <physiologicalReaction direction="left-to-right" evidence="3">
        <dbReference type="Rhea" id="RHEA:78508"/>
    </physiologicalReaction>
</comment>
<sequence length="477" mass="52972">MEGDSSDVINWYSDPSMLYSTVCFESTQDGKVRRATWTIQNEERWSDYMSLRSLVLRCAENAVEACASVDKKSEERPIVTGEGMLTTKEERYYLALYGLPLRLGSADVLSRSDMSEKDPLLPVEKREGKKSKKKRRKKKRKRNEMEEKESESEEKQEGKEEGESKQKAKNEDKEEGARACAVTAAEETAPIVLEGAEGEAGESDSDDGPPQEISSKKVESAGEEKEGTERDEDMEGEKEKTLCIPDSSTPVSSVEWTEELAVEYSKSTCPHIKYWLQRYQYFPWFDKGALLDSEGWYSVTPQTISLHMASRCSSAIAVDFFCGNGGSAIGLAQTCDFVIAVDIDSGRIQRAQHNAKLAGVDHKIAFVNGDVTQAAIKVKADVVVLSPPWGGMDYMGGGAEYDLYNMEPPLDAVLKQAFALADNAVVLLPKNTSSRHIRELGSMFGVARIEVEEHFLNNGCKSIAVYFGDGFDYDHIL</sequence>
<comment type="catalytic activity">
    <reaction evidence="5">
        <text>a 5'-end (N(2),N(7)-dimethyl 5'-triphosphoguanosine)-ribonucleoside in snRNA + S-adenosyl-L-methionine = a 5'-end (N(2),N(2),N(7)-trimethyl 5'-triphosphoguanosine)-ribonucleoside in snRNA + S-adenosyl-L-homocysteine + H(+)</text>
        <dbReference type="Rhea" id="RHEA:78479"/>
        <dbReference type="Rhea" id="RHEA-COMP:19087"/>
        <dbReference type="Rhea" id="RHEA-COMP:19089"/>
        <dbReference type="ChEBI" id="CHEBI:15378"/>
        <dbReference type="ChEBI" id="CHEBI:57856"/>
        <dbReference type="ChEBI" id="CHEBI:59789"/>
        <dbReference type="ChEBI" id="CHEBI:167623"/>
        <dbReference type="ChEBI" id="CHEBI:172880"/>
    </reaction>
    <physiologicalReaction direction="left-to-right" evidence="5">
        <dbReference type="Rhea" id="RHEA:78480"/>
    </physiologicalReaction>
</comment>
<feature type="compositionally biased region" description="Basic and acidic residues" evidence="8">
    <location>
        <begin position="153"/>
        <end position="177"/>
    </location>
</feature>
<dbReference type="Pfam" id="PF09445">
    <property type="entry name" value="Methyltransf_15"/>
    <property type="match status" value="1"/>
</dbReference>
<comment type="catalytic activity">
    <reaction evidence="4">
        <text>a 5'-end (N(7)-methyl 5'-triphosphoguanosine)-ribonucleoside in snoRNA + S-adenosyl-L-methionine = a 5'-end (N(2),N(7)-dimethyl 5'-triphosphoguanosine)-ribonucleoside in snoRNA + S-adenosyl-L-homocysteine + H(+)</text>
        <dbReference type="Rhea" id="RHEA:78475"/>
        <dbReference type="Rhea" id="RHEA-COMP:19086"/>
        <dbReference type="Rhea" id="RHEA-COMP:19088"/>
        <dbReference type="ChEBI" id="CHEBI:15378"/>
        <dbReference type="ChEBI" id="CHEBI:57856"/>
        <dbReference type="ChEBI" id="CHEBI:59789"/>
        <dbReference type="ChEBI" id="CHEBI:156461"/>
        <dbReference type="ChEBI" id="CHEBI:172880"/>
    </reaction>
    <physiologicalReaction direction="left-to-right" evidence="4">
        <dbReference type="Rhea" id="RHEA:78476"/>
    </physiologicalReaction>
</comment>
<reference evidence="9" key="1">
    <citation type="submission" date="2021-01" db="EMBL/GenBank/DDBJ databases">
        <authorList>
            <person name="Corre E."/>
            <person name="Pelletier E."/>
            <person name="Niang G."/>
            <person name="Scheremetjew M."/>
            <person name="Finn R."/>
            <person name="Kale V."/>
            <person name="Holt S."/>
            <person name="Cochrane G."/>
            <person name="Meng A."/>
            <person name="Brown T."/>
            <person name="Cohen L."/>
        </authorList>
    </citation>
    <scope>NUCLEOTIDE SEQUENCE</scope>
    <source>
        <strain evidence="9">NIES-2562</strain>
    </source>
</reference>
<evidence type="ECO:0000256" key="4">
    <source>
        <dbReference type="ARBA" id="ARBA00048740"/>
    </source>
</evidence>
<dbReference type="Gene3D" id="3.40.50.150">
    <property type="entry name" value="Vaccinia Virus protein VP39"/>
    <property type="match status" value="1"/>
</dbReference>
<name>A0A7S3D9L1_9EUKA</name>
<feature type="compositionally biased region" description="Basic and acidic residues" evidence="8">
    <location>
        <begin position="113"/>
        <end position="127"/>
    </location>
</feature>
<accession>A0A7S3D9L1</accession>
<dbReference type="AlphaFoldDB" id="A0A7S3D9L1"/>
<organism evidence="9">
    <name type="scientific">Palpitomonas bilix</name>
    <dbReference type="NCBI Taxonomy" id="652834"/>
    <lineage>
        <taxon>Eukaryota</taxon>
        <taxon>Eukaryota incertae sedis</taxon>
    </lineage>
</organism>
<evidence type="ECO:0000256" key="6">
    <source>
        <dbReference type="ARBA" id="ARBA00049075"/>
    </source>
</evidence>
<evidence type="ECO:0000256" key="5">
    <source>
        <dbReference type="ARBA" id="ARBA00048763"/>
    </source>
</evidence>
<comment type="catalytic activity">
    <reaction evidence="6">
        <text>a 5'-end (N(7)-methyl 5'-triphosphoguanosine)-ribonucleoside in snRNA + S-adenosyl-L-methionine = a 5'-end (N(2),N(7)-dimethyl 5'-triphosphoguanosine)-ribonucleoside in snRNA + S-adenosyl-L-homocysteine + H(+)</text>
        <dbReference type="Rhea" id="RHEA:78471"/>
        <dbReference type="Rhea" id="RHEA-COMP:19085"/>
        <dbReference type="Rhea" id="RHEA-COMP:19087"/>
        <dbReference type="ChEBI" id="CHEBI:15378"/>
        <dbReference type="ChEBI" id="CHEBI:57856"/>
        <dbReference type="ChEBI" id="CHEBI:59789"/>
        <dbReference type="ChEBI" id="CHEBI:156461"/>
        <dbReference type="ChEBI" id="CHEBI:172880"/>
    </reaction>
    <physiologicalReaction direction="left-to-right" evidence="6">
        <dbReference type="Rhea" id="RHEA:78472"/>
    </physiologicalReaction>
</comment>
<dbReference type="GO" id="GO:0005634">
    <property type="term" value="C:nucleus"/>
    <property type="evidence" value="ECO:0007669"/>
    <property type="project" value="TreeGrafter"/>
</dbReference>
<protein>
    <recommendedName>
        <fullName evidence="1">Trimethylguanosine synthase</fullName>
    </recommendedName>
    <alternativeName>
        <fullName evidence="7">Cap-specific guanine-N(2) methyltransferase</fullName>
    </alternativeName>
</protein>
<proteinExistence type="inferred from homology"/>
<evidence type="ECO:0000256" key="2">
    <source>
        <dbReference type="ARBA" id="ARBA00025783"/>
    </source>
</evidence>
<comment type="similarity">
    <text evidence="2">Belongs to the methyltransferase superfamily. Trimethylguanosine synthase family.</text>
</comment>
<dbReference type="PANTHER" id="PTHR14741:SF32">
    <property type="entry name" value="TRIMETHYLGUANOSINE SYNTHASE"/>
    <property type="match status" value="1"/>
</dbReference>
<dbReference type="SUPFAM" id="SSF53335">
    <property type="entry name" value="S-adenosyl-L-methionine-dependent methyltransferases"/>
    <property type="match status" value="1"/>
</dbReference>
<dbReference type="GO" id="GO:0071164">
    <property type="term" value="F:RNA cap trimethylguanosine synthase activity"/>
    <property type="evidence" value="ECO:0007669"/>
    <property type="project" value="TreeGrafter"/>
</dbReference>
<feature type="region of interest" description="Disordered" evidence="8">
    <location>
        <begin position="113"/>
        <end position="248"/>
    </location>
</feature>
<dbReference type="CDD" id="cd02440">
    <property type="entry name" value="AdoMet_MTases"/>
    <property type="match status" value="1"/>
</dbReference>
<evidence type="ECO:0000313" key="9">
    <source>
        <dbReference type="EMBL" id="CAE0250768.1"/>
    </source>
</evidence>
<feature type="compositionally biased region" description="Basic and acidic residues" evidence="8">
    <location>
        <begin position="214"/>
        <end position="228"/>
    </location>
</feature>
<dbReference type="PANTHER" id="PTHR14741">
    <property type="entry name" value="S-ADENOSYLMETHIONINE-DEPENDENT METHYLTRANSFERASE RELATED"/>
    <property type="match status" value="1"/>
</dbReference>